<name>A0ABX5XL58_9BACT</name>
<dbReference type="EMBL" id="CP036432">
    <property type="protein sequence ID" value="QDV81700.1"/>
    <property type="molecule type" value="Genomic_DNA"/>
</dbReference>
<proteinExistence type="predicted"/>
<accession>A0ABX5XL58</accession>
<gene>
    <name evidence="1" type="ORF">TBK1r_06200</name>
</gene>
<evidence type="ECO:0000313" key="1">
    <source>
        <dbReference type="EMBL" id="QDV81700.1"/>
    </source>
</evidence>
<sequence>MEPDPETLSKLFQLDSHAKLWRRDEYAAIFHHQLQVSLADLTGAEDRADQPNEPASISIEELLAAEHPPTHALVSLKQFAKLGGSRSDGVLPKPVSAVIYLLAIAKALQSTGTRITEMDDVSLKEKLTWAAGQPWLDDRYRSPLRSVAEKLS</sequence>
<reference evidence="1 2" key="1">
    <citation type="submission" date="2019-02" db="EMBL/GenBank/DDBJ databases">
        <title>Deep-cultivation of Planctomycetes and their phenomic and genomic characterization uncovers novel biology.</title>
        <authorList>
            <person name="Wiegand S."/>
            <person name="Jogler M."/>
            <person name="Boedeker C."/>
            <person name="Pinto D."/>
            <person name="Vollmers J."/>
            <person name="Rivas-Marin E."/>
            <person name="Kohn T."/>
            <person name="Peeters S.H."/>
            <person name="Heuer A."/>
            <person name="Rast P."/>
            <person name="Oberbeckmann S."/>
            <person name="Bunk B."/>
            <person name="Jeske O."/>
            <person name="Meyerdierks A."/>
            <person name="Storesund J.E."/>
            <person name="Kallscheuer N."/>
            <person name="Luecker S."/>
            <person name="Lage O.M."/>
            <person name="Pohl T."/>
            <person name="Merkel B.J."/>
            <person name="Hornburger P."/>
            <person name="Mueller R.-W."/>
            <person name="Bruemmer F."/>
            <person name="Labrenz M."/>
            <person name="Spormann A.M."/>
            <person name="Op den Camp H."/>
            <person name="Overmann J."/>
            <person name="Amann R."/>
            <person name="Jetten M.S.M."/>
            <person name="Mascher T."/>
            <person name="Medema M.H."/>
            <person name="Devos D.P."/>
            <person name="Kaster A.-K."/>
            <person name="Ovreas L."/>
            <person name="Rohde M."/>
            <person name="Galperin M.Y."/>
            <person name="Jogler C."/>
        </authorList>
    </citation>
    <scope>NUCLEOTIDE SEQUENCE [LARGE SCALE GENOMIC DNA]</scope>
    <source>
        <strain evidence="1 2">TBK1r</strain>
    </source>
</reference>
<keyword evidence="2" id="KW-1185">Reference proteome</keyword>
<organism evidence="1 2">
    <name type="scientific">Stieleria magnilauensis</name>
    <dbReference type="NCBI Taxonomy" id="2527963"/>
    <lineage>
        <taxon>Bacteria</taxon>
        <taxon>Pseudomonadati</taxon>
        <taxon>Planctomycetota</taxon>
        <taxon>Planctomycetia</taxon>
        <taxon>Pirellulales</taxon>
        <taxon>Pirellulaceae</taxon>
        <taxon>Stieleria</taxon>
    </lineage>
</organism>
<dbReference type="Proteomes" id="UP000318081">
    <property type="component" value="Chromosome"/>
</dbReference>
<evidence type="ECO:0000313" key="2">
    <source>
        <dbReference type="Proteomes" id="UP000318081"/>
    </source>
</evidence>
<protein>
    <submittedName>
        <fullName evidence="1">Uncharacterized protein</fullName>
    </submittedName>
</protein>